<dbReference type="KEGG" id="ati:AL072_21545"/>
<dbReference type="GO" id="GO:0005886">
    <property type="term" value="C:plasma membrane"/>
    <property type="evidence" value="ECO:0007669"/>
    <property type="project" value="TreeGrafter"/>
</dbReference>
<feature type="transmembrane region" description="Helical" evidence="1">
    <location>
        <begin position="59"/>
        <end position="80"/>
    </location>
</feature>
<feature type="transmembrane region" description="Helical" evidence="1">
    <location>
        <begin position="185"/>
        <end position="205"/>
    </location>
</feature>
<evidence type="ECO:0000313" key="2">
    <source>
        <dbReference type="EMBL" id="ALG73576.1"/>
    </source>
</evidence>
<dbReference type="GO" id="GO:0042925">
    <property type="term" value="F:benzoate transmembrane transporter activity"/>
    <property type="evidence" value="ECO:0007669"/>
    <property type="project" value="InterPro"/>
</dbReference>
<accession>A0AAC8W255</accession>
<keyword evidence="1" id="KW-0812">Transmembrane</keyword>
<dbReference type="InterPro" id="IPR004711">
    <property type="entry name" value="Benzoate_Transporter"/>
</dbReference>
<feature type="transmembrane region" description="Helical" evidence="1">
    <location>
        <begin position="27"/>
        <end position="47"/>
    </location>
</feature>
<proteinExistence type="predicted"/>
<feature type="transmembrane region" description="Helical" evidence="1">
    <location>
        <begin position="112"/>
        <end position="131"/>
    </location>
</feature>
<dbReference type="PANTHER" id="PTHR30199:SF0">
    <property type="entry name" value="INNER MEMBRANE PROTEIN YDCO"/>
    <property type="match status" value="1"/>
</dbReference>
<feature type="transmembrane region" description="Helical" evidence="1">
    <location>
        <begin position="151"/>
        <end position="178"/>
    </location>
</feature>
<name>A0AAC8W255_9PROT</name>
<feature type="transmembrane region" description="Helical" evidence="1">
    <location>
        <begin position="336"/>
        <end position="358"/>
    </location>
</feature>
<evidence type="ECO:0000313" key="3">
    <source>
        <dbReference type="Proteomes" id="UP000069935"/>
    </source>
</evidence>
<dbReference type="PANTHER" id="PTHR30199">
    <property type="entry name" value="MFS FAMILY TRANSPORTER, PREDICTED SUBSTRATE BENZOATE"/>
    <property type="match status" value="1"/>
</dbReference>
<dbReference type="AlphaFoldDB" id="A0AAC8W255"/>
<dbReference type="Proteomes" id="UP000069935">
    <property type="component" value="Chromosome 3"/>
</dbReference>
<feature type="transmembrane region" description="Helical" evidence="1">
    <location>
        <begin position="86"/>
        <end position="105"/>
    </location>
</feature>
<dbReference type="RefSeq" id="WP_045584253.1">
    <property type="nucleotide sequence ID" value="NZ_CP012403.1"/>
</dbReference>
<reference evidence="2 3" key="2">
    <citation type="journal article" date="2016" name="Genome Announc.">
        <title>Complete Genome Sequence of a Strain of Azospirillum thiophilum Isolated from a Sulfide Spring.</title>
        <authorList>
            <person name="Fomenkov A."/>
            <person name="Vincze T."/>
            <person name="Grabovich M."/>
            <person name="Anton B.P."/>
            <person name="Dubinina G."/>
            <person name="Orlova M."/>
            <person name="Belousova E."/>
            <person name="Roberts R.J."/>
        </authorList>
    </citation>
    <scope>NUCLEOTIDE SEQUENCE [LARGE SCALE GENOMIC DNA]</scope>
    <source>
        <strain evidence="2 3">BV-S</strain>
    </source>
</reference>
<evidence type="ECO:0000256" key="1">
    <source>
        <dbReference type="SAM" id="Phobius"/>
    </source>
</evidence>
<dbReference type="Pfam" id="PF03594">
    <property type="entry name" value="BenE"/>
    <property type="match status" value="1"/>
</dbReference>
<protein>
    <submittedName>
        <fullName evidence="2">Benzoate transporter</fullName>
    </submittedName>
</protein>
<keyword evidence="1" id="KW-0472">Membrane</keyword>
<sequence>MSGSSPHSSPLGRPVPAVPPSRLSPPAVATGLLVALVGYAGAVAVVIQGLSAAGADTAQIASGLVAVGFSMGLSAMWLAWRQRQPISIAWTTPGMALLAATGPVAGGFPAAVGAFLTVGVLIMVAGLWRPLGRWIAAIPKPLANGMLAGLLLKLCLAPFLAMGQAPVLGLLVLATWAVVSRVARLYAVPAAVAVALAAMALNPPVSGALPPDPWPTLSAVMPVFTWEALVGLALPLFVVTMGSQNIPGLAVLATFGYTPRVPPVFLTTGFASALTAPFGAPPVNLAAITAAMCAGPDADPRPERRWQAAFTCGAGHIALTALAVVTATLVTRSPPILIEAVAGLALIGAFGGSLLAAVQAEDDRIPALVTLLVTASGLSFFGVGSAFWGLLFGGAMHLLHRRRPAGA</sequence>
<gene>
    <name evidence="2" type="ORF">AL072_21545</name>
</gene>
<keyword evidence="3" id="KW-1185">Reference proteome</keyword>
<reference evidence="3" key="1">
    <citation type="submission" date="2015-12" db="EMBL/GenBank/DDBJ databases">
        <title>Complete Genome Sequence of Azospirillum thiophilum BV-S.</title>
        <authorList>
            <person name="Fomenkov A."/>
            <person name="Vincze T."/>
            <person name="Grabovich M."/>
            <person name="Dubinina G."/>
            <person name="Orlova M."/>
            <person name="Belousova E."/>
            <person name="Roberts R.J."/>
        </authorList>
    </citation>
    <scope>NUCLEOTIDE SEQUENCE [LARGE SCALE GENOMIC DNA]</scope>
    <source>
        <strain evidence="3">BV-S</strain>
    </source>
</reference>
<dbReference type="NCBIfam" id="TIGR00843">
    <property type="entry name" value="benE"/>
    <property type="match status" value="1"/>
</dbReference>
<dbReference type="EMBL" id="CP012403">
    <property type="protein sequence ID" value="ALG73576.1"/>
    <property type="molecule type" value="Genomic_DNA"/>
</dbReference>
<feature type="transmembrane region" description="Helical" evidence="1">
    <location>
        <begin position="308"/>
        <end position="330"/>
    </location>
</feature>
<organism evidence="2 3">
    <name type="scientific">Azospirillum thiophilum</name>
    <dbReference type="NCBI Taxonomy" id="528244"/>
    <lineage>
        <taxon>Bacteria</taxon>
        <taxon>Pseudomonadati</taxon>
        <taxon>Pseudomonadota</taxon>
        <taxon>Alphaproteobacteria</taxon>
        <taxon>Rhodospirillales</taxon>
        <taxon>Azospirillaceae</taxon>
        <taxon>Azospirillum</taxon>
    </lineage>
</organism>
<feature type="transmembrane region" description="Helical" evidence="1">
    <location>
        <begin position="365"/>
        <end position="391"/>
    </location>
</feature>
<keyword evidence="1" id="KW-1133">Transmembrane helix</keyword>
<feature type="transmembrane region" description="Helical" evidence="1">
    <location>
        <begin position="217"/>
        <end position="239"/>
    </location>
</feature>